<dbReference type="AlphaFoldDB" id="A0A9X2I1Z5"/>
<dbReference type="SUPFAM" id="SSF53335">
    <property type="entry name" value="S-adenosyl-L-methionine-dependent methyltransferases"/>
    <property type="match status" value="1"/>
</dbReference>
<reference evidence="5" key="1">
    <citation type="submission" date="2022-05" db="EMBL/GenBank/DDBJ databases">
        <authorList>
            <person name="Sun H.-N."/>
        </authorList>
    </citation>
    <scope>NUCLEOTIDE SEQUENCE</scope>
    <source>
        <strain evidence="5">HB14</strain>
    </source>
</reference>
<keyword evidence="1 5" id="KW-0489">Methyltransferase</keyword>
<proteinExistence type="predicted"/>
<dbReference type="InterPro" id="IPR050508">
    <property type="entry name" value="Methyltransf_Superfamily"/>
</dbReference>
<gene>
    <name evidence="5" type="ORF">M6D89_08120</name>
</gene>
<evidence type="ECO:0000259" key="4">
    <source>
        <dbReference type="Pfam" id="PF13649"/>
    </source>
</evidence>
<evidence type="ECO:0000313" key="6">
    <source>
        <dbReference type="Proteomes" id="UP001139319"/>
    </source>
</evidence>
<organism evidence="5 6">
    <name type="scientific">Gilvimarinus xylanilyticus</name>
    <dbReference type="NCBI Taxonomy" id="2944139"/>
    <lineage>
        <taxon>Bacteria</taxon>
        <taxon>Pseudomonadati</taxon>
        <taxon>Pseudomonadota</taxon>
        <taxon>Gammaproteobacteria</taxon>
        <taxon>Cellvibrionales</taxon>
        <taxon>Cellvibrionaceae</taxon>
        <taxon>Gilvimarinus</taxon>
    </lineage>
</organism>
<keyword evidence="3" id="KW-0949">S-adenosyl-L-methionine</keyword>
<evidence type="ECO:0000256" key="2">
    <source>
        <dbReference type="ARBA" id="ARBA00022679"/>
    </source>
</evidence>
<keyword evidence="6" id="KW-1185">Reference proteome</keyword>
<comment type="caution">
    <text evidence="5">The sequence shown here is derived from an EMBL/GenBank/DDBJ whole genome shotgun (WGS) entry which is preliminary data.</text>
</comment>
<protein>
    <submittedName>
        <fullName evidence="5">Methyltransferase domain-containing protein</fullName>
    </submittedName>
</protein>
<evidence type="ECO:0000313" key="5">
    <source>
        <dbReference type="EMBL" id="MCP8899258.1"/>
    </source>
</evidence>
<dbReference type="RefSeq" id="WP_253967511.1">
    <property type="nucleotide sequence ID" value="NZ_JAMFTH010000001.1"/>
</dbReference>
<dbReference type="Pfam" id="PF13649">
    <property type="entry name" value="Methyltransf_25"/>
    <property type="match status" value="1"/>
</dbReference>
<keyword evidence="2" id="KW-0808">Transferase</keyword>
<dbReference type="GO" id="GO:0008168">
    <property type="term" value="F:methyltransferase activity"/>
    <property type="evidence" value="ECO:0007669"/>
    <property type="project" value="UniProtKB-KW"/>
</dbReference>
<dbReference type="InterPro" id="IPR023576">
    <property type="entry name" value="UbiE/COQ5_MeTrFase_CS"/>
</dbReference>
<dbReference type="GO" id="GO:0032259">
    <property type="term" value="P:methylation"/>
    <property type="evidence" value="ECO:0007669"/>
    <property type="project" value="UniProtKB-KW"/>
</dbReference>
<evidence type="ECO:0000256" key="1">
    <source>
        <dbReference type="ARBA" id="ARBA00022603"/>
    </source>
</evidence>
<dbReference type="InterPro" id="IPR041698">
    <property type="entry name" value="Methyltransf_25"/>
</dbReference>
<dbReference type="EMBL" id="JAMFTH010000001">
    <property type="protein sequence ID" value="MCP8899258.1"/>
    <property type="molecule type" value="Genomic_DNA"/>
</dbReference>
<accession>A0A9X2I1Z5</accession>
<feature type="domain" description="Methyltransferase" evidence="4">
    <location>
        <begin position="114"/>
        <end position="205"/>
    </location>
</feature>
<dbReference type="CDD" id="cd02440">
    <property type="entry name" value="AdoMet_MTases"/>
    <property type="match status" value="1"/>
</dbReference>
<sequence length="293" mass="32913">MTTEHSIDPVTPDWANLSLASTWADEINFTRPRGWLQFARSILGKPQPVQLAPDDPLRAGIPKYALQEFHNLPNGNYSHRISRGYITGFDRMMLGHMARQRRVMAQQLADCDAVLDVGTGGGKLAAALVDAGVKDVWGVDVSPYMLKHAATDFPAVNFYQAAAERLPFCEQRFDAVTVCFLFHEMPPKYIAKALAEIDRVLRPGGRLLVAEPSARQLGPIPWRLLMRRAGWRHVYFKRMAARVHEPFIKAWHGLDKQALFAQAGFCLDEHNDRVPINYYSLKKHSLPATAVVG</sequence>
<dbReference type="InterPro" id="IPR029063">
    <property type="entry name" value="SAM-dependent_MTases_sf"/>
</dbReference>
<dbReference type="PROSITE" id="PS01184">
    <property type="entry name" value="UBIE_2"/>
    <property type="match status" value="1"/>
</dbReference>
<dbReference type="PANTHER" id="PTHR42912">
    <property type="entry name" value="METHYLTRANSFERASE"/>
    <property type="match status" value="1"/>
</dbReference>
<evidence type="ECO:0000256" key="3">
    <source>
        <dbReference type="ARBA" id="ARBA00022691"/>
    </source>
</evidence>
<dbReference type="PANTHER" id="PTHR42912:SF45">
    <property type="entry name" value="23S RRNA (GUANINE(745)-N(1))-METHYLTRANSFERASE"/>
    <property type="match status" value="1"/>
</dbReference>
<reference evidence="5" key="2">
    <citation type="submission" date="2023-01" db="EMBL/GenBank/DDBJ databases">
        <title>Gilvimarinus xylanilyticus HB14 isolated from Caulerpa lentillifera aquaculture base in Hainan, China.</title>
        <authorList>
            <person name="Zhang Y.-J."/>
        </authorList>
    </citation>
    <scope>NUCLEOTIDE SEQUENCE</scope>
    <source>
        <strain evidence="5">HB14</strain>
    </source>
</reference>
<dbReference type="Proteomes" id="UP001139319">
    <property type="component" value="Unassembled WGS sequence"/>
</dbReference>
<dbReference type="Gene3D" id="3.40.50.150">
    <property type="entry name" value="Vaccinia Virus protein VP39"/>
    <property type="match status" value="1"/>
</dbReference>
<name>A0A9X2I1Z5_9GAMM</name>